<dbReference type="Proteomes" id="UP000708208">
    <property type="component" value="Unassembled WGS sequence"/>
</dbReference>
<sequence length="85" mass="9658">MFRLKPFLRLLPKITEGYRTESTLGDPNVFTASKEHPALTLKLLSDAETSRFQSFLPQILQDIGCLRGMQSMPDTTEWLSETIQA</sequence>
<dbReference type="EMBL" id="CAJVCH010544354">
    <property type="protein sequence ID" value="CAG7827652.1"/>
    <property type="molecule type" value="Genomic_DNA"/>
</dbReference>
<reference evidence="1" key="1">
    <citation type="submission" date="2021-06" db="EMBL/GenBank/DDBJ databases">
        <authorList>
            <person name="Hodson N. C."/>
            <person name="Mongue J. A."/>
            <person name="Jaron S. K."/>
        </authorList>
    </citation>
    <scope>NUCLEOTIDE SEQUENCE</scope>
</reference>
<name>A0A8J2PFK5_9HEXA</name>
<evidence type="ECO:0000313" key="1">
    <source>
        <dbReference type="EMBL" id="CAG7827652.1"/>
    </source>
</evidence>
<dbReference type="AlphaFoldDB" id="A0A8J2PFK5"/>
<gene>
    <name evidence="1" type="ORF">AFUS01_LOCUS37628</name>
</gene>
<accession>A0A8J2PFK5</accession>
<protein>
    <submittedName>
        <fullName evidence="1">Uncharacterized protein</fullName>
    </submittedName>
</protein>
<organism evidence="1 2">
    <name type="scientific">Allacma fusca</name>
    <dbReference type="NCBI Taxonomy" id="39272"/>
    <lineage>
        <taxon>Eukaryota</taxon>
        <taxon>Metazoa</taxon>
        <taxon>Ecdysozoa</taxon>
        <taxon>Arthropoda</taxon>
        <taxon>Hexapoda</taxon>
        <taxon>Collembola</taxon>
        <taxon>Symphypleona</taxon>
        <taxon>Sminthuridae</taxon>
        <taxon>Allacma</taxon>
    </lineage>
</organism>
<proteinExistence type="predicted"/>
<evidence type="ECO:0000313" key="2">
    <source>
        <dbReference type="Proteomes" id="UP000708208"/>
    </source>
</evidence>
<keyword evidence="2" id="KW-1185">Reference proteome</keyword>
<comment type="caution">
    <text evidence="1">The sequence shown here is derived from an EMBL/GenBank/DDBJ whole genome shotgun (WGS) entry which is preliminary data.</text>
</comment>
<feature type="non-terminal residue" evidence="1">
    <location>
        <position position="85"/>
    </location>
</feature>